<dbReference type="SMART" id="SM00456">
    <property type="entry name" value="WW"/>
    <property type="match status" value="2"/>
</dbReference>
<evidence type="ECO:0000256" key="3">
    <source>
        <dbReference type="ARBA" id="ARBA00021117"/>
    </source>
</evidence>
<feature type="compositionally biased region" description="Basic and acidic residues" evidence="15">
    <location>
        <begin position="157"/>
        <end position="167"/>
    </location>
</feature>
<keyword evidence="9" id="KW-0805">Transcription regulation</keyword>
<accession>A0A8B9ACG7</accession>
<gene>
    <name evidence="18 19 20 21" type="primary">LOC103697642</name>
</gene>
<evidence type="ECO:0000256" key="9">
    <source>
        <dbReference type="ARBA" id="ARBA00023015"/>
    </source>
</evidence>
<feature type="compositionally biased region" description="Polar residues" evidence="15">
    <location>
        <begin position="145"/>
        <end position="156"/>
    </location>
</feature>
<evidence type="ECO:0000256" key="6">
    <source>
        <dbReference type="ARBA" id="ARBA00022664"/>
    </source>
</evidence>
<dbReference type="RefSeq" id="XP_038981634.1">
    <property type="nucleotide sequence ID" value="XM_039125706.1"/>
</dbReference>
<evidence type="ECO:0000313" key="19">
    <source>
        <dbReference type="RefSeq" id="XP_038981633.1"/>
    </source>
</evidence>
<reference evidence="18 19" key="2">
    <citation type="submission" date="2025-04" db="UniProtKB">
        <authorList>
            <consortium name="RefSeq"/>
        </authorList>
    </citation>
    <scope>IDENTIFICATION</scope>
    <source>
        <tissue evidence="18 19">Young leaves</tissue>
    </source>
</reference>
<reference evidence="17" key="1">
    <citation type="journal article" date="2019" name="Nat. Commun.">
        <title>Genome-wide association mapping of date palm fruit traits.</title>
        <authorList>
            <person name="Hazzouri K.M."/>
            <person name="Gros-Balthazard M."/>
            <person name="Flowers J.M."/>
            <person name="Copetti D."/>
            <person name="Lemansour A."/>
            <person name="Lebrun M."/>
            <person name="Masmoudi K."/>
            <person name="Ferrand S."/>
            <person name="Dhar M.I."/>
            <person name="Fresquez Z.A."/>
            <person name="Rosas U."/>
            <person name="Zhang J."/>
            <person name="Talag J."/>
            <person name="Lee S."/>
            <person name="Kudrna D."/>
            <person name="Powell R.F."/>
            <person name="Leitch I.J."/>
            <person name="Krueger R.R."/>
            <person name="Wing R.A."/>
            <person name="Amiri K.M.A."/>
            <person name="Purugganan M.D."/>
        </authorList>
    </citation>
    <scope>NUCLEOTIDE SEQUENCE [LARGE SCALE GENOMIC DNA]</scope>
    <source>
        <strain evidence="17">cv. Khalas</strain>
    </source>
</reference>
<dbReference type="OrthoDB" id="42462at2759"/>
<dbReference type="GeneID" id="103697642"/>
<feature type="region of interest" description="Disordered" evidence="15">
    <location>
        <begin position="1"/>
        <end position="22"/>
    </location>
</feature>
<dbReference type="InterPro" id="IPR036020">
    <property type="entry name" value="WW_dom_sf"/>
</dbReference>
<evidence type="ECO:0000256" key="12">
    <source>
        <dbReference type="ARBA" id="ARBA00023242"/>
    </source>
</evidence>
<dbReference type="AlphaFoldDB" id="A0A8B9ACG7"/>
<dbReference type="PROSITE" id="PS50020">
    <property type="entry name" value="WW_DOMAIN_2"/>
    <property type="match status" value="2"/>
</dbReference>
<dbReference type="GO" id="GO:0045087">
    <property type="term" value="P:innate immune response"/>
    <property type="evidence" value="ECO:0007669"/>
    <property type="project" value="UniProtKB-KW"/>
</dbReference>
<dbReference type="GO" id="GO:0000380">
    <property type="term" value="P:alternative mRNA splicing, via spliceosome"/>
    <property type="evidence" value="ECO:0007669"/>
    <property type="project" value="TreeGrafter"/>
</dbReference>
<evidence type="ECO:0000313" key="17">
    <source>
        <dbReference type="Proteomes" id="UP000228380"/>
    </source>
</evidence>
<feature type="compositionally biased region" description="Low complexity" evidence="15">
    <location>
        <begin position="86"/>
        <end position="102"/>
    </location>
</feature>
<feature type="region of interest" description="Disordered" evidence="15">
    <location>
        <begin position="305"/>
        <end position="336"/>
    </location>
</feature>
<dbReference type="Gene3D" id="3.40.30.10">
    <property type="entry name" value="Glutaredoxin"/>
    <property type="match status" value="1"/>
</dbReference>
<evidence type="ECO:0000256" key="8">
    <source>
        <dbReference type="ARBA" id="ARBA00022859"/>
    </source>
</evidence>
<dbReference type="RefSeq" id="XP_038981635.1">
    <property type="nucleotide sequence ID" value="XM_039125707.1"/>
</dbReference>
<comment type="subcellular location">
    <subcellularLocation>
        <location evidence="2">Cytoplasmic granule</location>
    </subcellularLocation>
    <subcellularLocation>
        <location evidence="1">Nucleus speckle</location>
    </subcellularLocation>
</comment>
<keyword evidence="6" id="KW-0507">mRNA processing</keyword>
<keyword evidence="11" id="KW-0508">mRNA splicing</keyword>
<evidence type="ECO:0000256" key="7">
    <source>
        <dbReference type="ARBA" id="ARBA00022737"/>
    </source>
</evidence>
<comment type="subunit">
    <text evidence="14">Interacts with POU3F2/Brn-2, ATXN1, TXNL4A, HTT and AR. Interaction with ATXN1 correlates positively with the length of the polyglutamine tract. Interacts with RNA polymerase II large subunit in a phosphorylation-dependent manner. Forms a ternary complex with ATXN1 mutant and phosphorylated RNA polymerase II. Interacts (via C-terminus) with TXNL4A and CD2BP2. Interacts (via WW domain) with ATN1 and SF3B1, and may interact with additional splice factors. Interacts (via WW domain) with WBP11; Leading to reduce interaction between PQBP1 and TXNL4A. Interacts with CAPRIN1. Interacts with DDX1. Interacts with SFPQ. Interacts with KHSRP.</text>
</comment>
<keyword evidence="4" id="KW-0597">Phosphoprotein</keyword>
<evidence type="ECO:0000259" key="16">
    <source>
        <dbReference type="PROSITE" id="PS50020"/>
    </source>
</evidence>
<feature type="compositionally biased region" description="Polar residues" evidence="15">
    <location>
        <begin position="64"/>
        <end position="79"/>
    </location>
</feature>
<dbReference type="SUPFAM" id="SSF51045">
    <property type="entry name" value="WW domain"/>
    <property type="match status" value="2"/>
</dbReference>
<feature type="region of interest" description="Disordered" evidence="15">
    <location>
        <begin position="37"/>
        <end position="105"/>
    </location>
</feature>
<dbReference type="KEGG" id="pda:103697642"/>
<evidence type="ECO:0000313" key="20">
    <source>
        <dbReference type="RefSeq" id="XP_038981634.1"/>
    </source>
</evidence>
<dbReference type="Proteomes" id="UP000228380">
    <property type="component" value="Chromosome 4"/>
</dbReference>
<keyword evidence="7" id="KW-0677">Repeat</keyword>
<feature type="region of interest" description="Disordered" evidence="15">
    <location>
        <begin position="533"/>
        <end position="587"/>
    </location>
</feature>
<feature type="region of interest" description="Disordered" evidence="15">
    <location>
        <begin position="143"/>
        <end position="167"/>
    </location>
</feature>
<name>A0A8B9ACG7_PHODC</name>
<evidence type="ECO:0000313" key="21">
    <source>
        <dbReference type="RefSeq" id="XP_038981635.1"/>
    </source>
</evidence>
<dbReference type="PROSITE" id="PS01159">
    <property type="entry name" value="WW_DOMAIN_1"/>
    <property type="match status" value="2"/>
</dbReference>
<evidence type="ECO:0000256" key="10">
    <source>
        <dbReference type="ARBA" id="ARBA00023163"/>
    </source>
</evidence>
<evidence type="ECO:0000256" key="11">
    <source>
        <dbReference type="ARBA" id="ARBA00023187"/>
    </source>
</evidence>
<protein>
    <recommendedName>
        <fullName evidence="3">Polyglutamine-binding protein 1</fullName>
    </recommendedName>
    <alternativeName>
        <fullName evidence="13">Polyglutamine tract-binding protein 1</fullName>
    </alternativeName>
</protein>
<dbReference type="GO" id="GO:0043021">
    <property type="term" value="F:ribonucleoprotein complex binding"/>
    <property type="evidence" value="ECO:0007669"/>
    <property type="project" value="TreeGrafter"/>
</dbReference>
<feature type="region of interest" description="Disordered" evidence="15">
    <location>
        <begin position="628"/>
        <end position="659"/>
    </location>
</feature>
<evidence type="ECO:0000313" key="18">
    <source>
        <dbReference type="RefSeq" id="XP_038981632.1"/>
    </source>
</evidence>
<evidence type="ECO:0000256" key="4">
    <source>
        <dbReference type="ARBA" id="ARBA00022553"/>
    </source>
</evidence>
<dbReference type="PANTHER" id="PTHR21737:SF3">
    <property type="entry name" value="POLYGLUTAMINE-BINDING PROTEIN 1"/>
    <property type="match status" value="1"/>
</dbReference>
<keyword evidence="10" id="KW-0804">Transcription</keyword>
<dbReference type="GO" id="GO:0005737">
    <property type="term" value="C:cytoplasm"/>
    <property type="evidence" value="ECO:0007669"/>
    <property type="project" value="TreeGrafter"/>
</dbReference>
<keyword evidence="12" id="KW-0539">Nucleus</keyword>
<dbReference type="CDD" id="cd00201">
    <property type="entry name" value="WW"/>
    <property type="match status" value="2"/>
</dbReference>
<dbReference type="RefSeq" id="XP_038981632.1">
    <property type="nucleotide sequence ID" value="XM_039125704.1"/>
</dbReference>
<dbReference type="GO" id="GO:0016607">
    <property type="term" value="C:nuclear speck"/>
    <property type="evidence" value="ECO:0007669"/>
    <property type="project" value="UniProtKB-SubCell"/>
</dbReference>
<evidence type="ECO:0000256" key="1">
    <source>
        <dbReference type="ARBA" id="ARBA00004324"/>
    </source>
</evidence>
<feature type="compositionally biased region" description="Low complexity" evidence="15">
    <location>
        <begin position="46"/>
        <end position="63"/>
    </location>
</feature>
<feature type="domain" description="WW" evidence="16">
    <location>
        <begin position="377"/>
        <end position="411"/>
    </location>
</feature>
<evidence type="ECO:0000256" key="13">
    <source>
        <dbReference type="ARBA" id="ARBA00042167"/>
    </source>
</evidence>
<evidence type="ECO:0000256" key="2">
    <source>
        <dbReference type="ARBA" id="ARBA00004463"/>
    </source>
</evidence>
<evidence type="ECO:0000256" key="14">
    <source>
        <dbReference type="ARBA" id="ARBA00046362"/>
    </source>
</evidence>
<evidence type="ECO:0000256" key="15">
    <source>
        <dbReference type="SAM" id="MobiDB-lite"/>
    </source>
</evidence>
<dbReference type="Gene3D" id="2.20.70.10">
    <property type="match status" value="2"/>
</dbReference>
<keyword evidence="5" id="KW-0399">Innate immunity</keyword>
<sequence>MANFHGQPLPPGIDPLPNTSLGSASMNPSVSYLPPPYVNMHHDGHSNSSGSFFPVNPSNPSFPKAQSQFPHLQPSSQFVYSPGRLPAPAAQSVPAQASYSSSHGTGNPAVGSTGFQLQNISKSWTTSSCVSTSNPGAEIKVAEAENNTSQHSSASQDDLRSSTHCDDNIVDRQSVVKTEASEEANKWQENATDISQHRFSADAKVIESAAQLAVLHEQEIATQQIIQNQRQARGANGPVEDSRDILSGRYDPNALKEHLLKITTDHRAEMTNKRGKLIHQDNGNMEIGNGYGVPGGGAYYTTAPLNVQSRKPKDETQQVSSTAEKESEPNAAQKELPEYLRQKLKARGILRDDKTNGALLTTDNKLEALHDLTTHLRRLPPGWVEAKDPASGCSYFYNENTGESQWECPTVNASCAQTPTPSPLPADWEEAIDDSTGKKYYYNTRTHVSQWEWPNSISQVVLPHAALLVAGGEATQTADHAPTHMKRCLGCGGWGLGLVQPWGYCNHCTRVRNLPFQQHLSLNASSQLQASNLAASKEHSGKPVPKHKPSPKPPFGKGNRRNHRKRACSEDDELDPMDPSSYSDAPRGGWVVGLKGVQPRAADTTATGPLFQQRPYPSPGAVLRKNAEIAAQTKKHGSHNHMAPISKRGDGSDGLGDAD</sequence>
<dbReference type="RefSeq" id="XP_038981633.1">
    <property type="nucleotide sequence ID" value="XM_039125705.1"/>
</dbReference>
<proteinExistence type="predicted"/>
<evidence type="ECO:0000256" key="5">
    <source>
        <dbReference type="ARBA" id="ARBA00022588"/>
    </source>
</evidence>
<organism evidence="17 19">
    <name type="scientific">Phoenix dactylifera</name>
    <name type="common">Date palm</name>
    <dbReference type="NCBI Taxonomy" id="42345"/>
    <lineage>
        <taxon>Eukaryota</taxon>
        <taxon>Viridiplantae</taxon>
        <taxon>Streptophyta</taxon>
        <taxon>Embryophyta</taxon>
        <taxon>Tracheophyta</taxon>
        <taxon>Spermatophyta</taxon>
        <taxon>Magnoliopsida</taxon>
        <taxon>Liliopsida</taxon>
        <taxon>Arecaceae</taxon>
        <taxon>Coryphoideae</taxon>
        <taxon>Phoeniceae</taxon>
        <taxon>Phoenix</taxon>
    </lineage>
</organism>
<dbReference type="PANTHER" id="PTHR21737">
    <property type="entry name" value="POLYGLUTAMINE BINDING PROTEIN 1/MARVEL MEMBRANE-ASSOCIATING DOMAIN CONTAINING 3"/>
    <property type="match status" value="1"/>
</dbReference>
<dbReference type="InterPro" id="IPR001202">
    <property type="entry name" value="WW_dom"/>
</dbReference>
<keyword evidence="8" id="KW-0391">Immunity</keyword>
<feature type="domain" description="WW" evidence="16">
    <location>
        <begin position="422"/>
        <end position="456"/>
    </location>
</feature>
<keyword evidence="17" id="KW-1185">Reference proteome</keyword>
<dbReference type="Pfam" id="PF00397">
    <property type="entry name" value="WW"/>
    <property type="match status" value="2"/>
</dbReference>